<dbReference type="Proteomes" id="UP000266177">
    <property type="component" value="Unassembled WGS sequence"/>
</dbReference>
<name>A0A3A3GQ39_PANTH</name>
<protein>
    <recommendedName>
        <fullName evidence="1">Cupin type-1 domain-containing protein</fullName>
    </recommendedName>
</protein>
<dbReference type="InterPro" id="IPR006045">
    <property type="entry name" value="Cupin_1"/>
</dbReference>
<dbReference type="SUPFAM" id="SSF51182">
    <property type="entry name" value="RmlC-like cupins"/>
    <property type="match status" value="1"/>
</dbReference>
<comment type="caution">
    <text evidence="2">The sequence shown here is derived from an EMBL/GenBank/DDBJ whole genome shotgun (WGS) entry which is preliminary data.</text>
</comment>
<dbReference type="AlphaFoldDB" id="A0A3A3GQ39"/>
<gene>
    <name evidence="2" type="ORF">DQX05_06730</name>
</gene>
<dbReference type="EMBL" id="QYZD01000004">
    <property type="protein sequence ID" value="RJG25342.1"/>
    <property type="molecule type" value="Genomic_DNA"/>
</dbReference>
<dbReference type="Gene3D" id="2.60.120.10">
    <property type="entry name" value="Jelly Rolls"/>
    <property type="match status" value="1"/>
</dbReference>
<reference evidence="2 3" key="1">
    <citation type="submission" date="2018-09" db="EMBL/GenBank/DDBJ databases">
        <title>Paenibacillus SK2017-BO5.</title>
        <authorList>
            <person name="Piskunova J.V."/>
            <person name="Dubiley S.A."/>
            <person name="Severinov K.V."/>
        </authorList>
    </citation>
    <scope>NUCLEOTIDE SEQUENCE [LARGE SCALE GENOMIC DNA]</scope>
    <source>
        <strain evidence="2 3">BO5</strain>
    </source>
</reference>
<dbReference type="OrthoDB" id="2739624at2"/>
<evidence type="ECO:0000313" key="2">
    <source>
        <dbReference type="EMBL" id="RJG25342.1"/>
    </source>
</evidence>
<evidence type="ECO:0000259" key="1">
    <source>
        <dbReference type="Pfam" id="PF00190"/>
    </source>
</evidence>
<accession>A0A3A3GQ39</accession>
<dbReference type="RefSeq" id="WP_119792406.1">
    <property type="nucleotide sequence ID" value="NZ_QYZD01000004.1"/>
</dbReference>
<dbReference type="InterPro" id="IPR014710">
    <property type="entry name" value="RmlC-like_jellyroll"/>
</dbReference>
<sequence length="90" mass="10099">MKKPDYSSPSLNLSYDMKNSNFFTQDADNLINVLSQAQISSLENVSLLDIFLSQGHTVEPHWHPNEAELVYIIAGEAMIGVERRKESCTA</sequence>
<dbReference type="InterPro" id="IPR011051">
    <property type="entry name" value="RmlC_Cupin_sf"/>
</dbReference>
<evidence type="ECO:0000313" key="3">
    <source>
        <dbReference type="Proteomes" id="UP000266177"/>
    </source>
</evidence>
<proteinExistence type="predicted"/>
<dbReference type="Pfam" id="PF00190">
    <property type="entry name" value="Cupin_1"/>
    <property type="match status" value="1"/>
</dbReference>
<feature type="domain" description="Cupin type-1" evidence="1">
    <location>
        <begin position="33"/>
        <end position="81"/>
    </location>
</feature>
<organism evidence="2 3">
    <name type="scientific">Paenibacillus thiaminolyticus</name>
    <name type="common">Bacillus thiaminolyticus</name>
    <dbReference type="NCBI Taxonomy" id="49283"/>
    <lineage>
        <taxon>Bacteria</taxon>
        <taxon>Bacillati</taxon>
        <taxon>Bacillota</taxon>
        <taxon>Bacilli</taxon>
        <taxon>Bacillales</taxon>
        <taxon>Paenibacillaceae</taxon>
        <taxon>Paenibacillus</taxon>
    </lineage>
</organism>